<proteinExistence type="predicted"/>
<dbReference type="RefSeq" id="XP_040875636.1">
    <property type="nucleotide sequence ID" value="XM_041028810.1"/>
</dbReference>
<dbReference type="GeneID" id="63922183"/>
<feature type="compositionally biased region" description="Polar residues" evidence="1">
    <location>
        <begin position="1"/>
        <end position="15"/>
    </location>
</feature>
<dbReference type="Proteomes" id="UP000030672">
    <property type="component" value="Unassembled WGS sequence"/>
</dbReference>
<organism evidence="2 3">
    <name type="scientific">Aureobasidium melanogenum (strain CBS 110374)</name>
    <name type="common">Aureobasidium pullulans var. melanogenum</name>
    <dbReference type="NCBI Taxonomy" id="1043003"/>
    <lineage>
        <taxon>Eukaryota</taxon>
        <taxon>Fungi</taxon>
        <taxon>Dikarya</taxon>
        <taxon>Ascomycota</taxon>
        <taxon>Pezizomycotina</taxon>
        <taxon>Dothideomycetes</taxon>
        <taxon>Dothideomycetidae</taxon>
        <taxon>Dothideales</taxon>
        <taxon>Saccotheciaceae</taxon>
        <taxon>Aureobasidium</taxon>
    </lineage>
</organism>
<dbReference type="AlphaFoldDB" id="A0A074VE45"/>
<keyword evidence="3" id="KW-1185">Reference proteome</keyword>
<evidence type="ECO:0000313" key="2">
    <source>
        <dbReference type="EMBL" id="KEQ58613.1"/>
    </source>
</evidence>
<dbReference type="EMBL" id="KL584853">
    <property type="protein sequence ID" value="KEQ58613.1"/>
    <property type="molecule type" value="Genomic_DNA"/>
</dbReference>
<accession>A0A074VE45</accession>
<evidence type="ECO:0000313" key="3">
    <source>
        <dbReference type="Proteomes" id="UP000030672"/>
    </source>
</evidence>
<dbReference type="HOGENOM" id="CLU_2885408_0_0_1"/>
<protein>
    <submittedName>
        <fullName evidence="2">Uncharacterized protein</fullName>
    </submittedName>
</protein>
<reference evidence="2 3" key="1">
    <citation type="journal article" date="2014" name="BMC Genomics">
        <title>Genome sequencing of four Aureobasidium pullulans varieties: biotechnological potential, stress tolerance, and description of new species.</title>
        <authorList>
            <person name="Gostin Ar C."/>
            <person name="Ohm R.A."/>
            <person name="Kogej T."/>
            <person name="Sonjak S."/>
            <person name="Turk M."/>
            <person name="Zajc J."/>
            <person name="Zalar P."/>
            <person name="Grube M."/>
            <person name="Sun H."/>
            <person name="Han J."/>
            <person name="Sharma A."/>
            <person name="Chiniquy J."/>
            <person name="Ngan C.Y."/>
            <person name="Lipzen A."/>
            <person name="Barry K."/>
            <person name="Grigoriev I.V."/>
            <person name="Gunde-Cimerman N."/>
        </authorList>
    </citation>
    <scope>NUCLEOTIDE SEQUENCE [LARGE SCALE GENOMIC DNA]</scope>
    <source>
        <strain evidence="2 3">CBS 110374</strain>
    </source>
</reference>
<sequence length="63" mass="6770">MSASIARPTTSSLTRTSKRGGNGSGKPPYKPLGKGGPKGHYAIKKDLDDARKKSRKLDLRFAI</sequence>
<name>A0A074VE45_AURM1</name>
<gene>
    <name evidence="2" type="ORF">M437DRAFT_88382</name>
</gene>
<feature type="region of interest" description="Disordered" evidence="1">
    <location>
        <begin position="1"/>
        <end position="49"/>
    </location>
</feature>
<evidence type="ECO:0000256" key="1">
    <source>
        <dbReference type="SAM" id="MobiDB-lite"/>
    </source>
</evidence>